<reference evidence="2 3" key="1">
    <citation type="submission" date="2015-09" db="EMBL/GenBank/DDBJ databases">
        <title>Trachymyrmex cornetzi WGS genome.</title>
        <authorList>
            <person name="Nygaard S."/>
            <person name="Hu H."/>
            <person name="Boomsma J."/>
            <person name="Zhang G."/>
        </authorList>
    </citation>
    <scope>NUCLEOTIDE SEQUENCE [LARGE SCALE GENOMIC DNA]</scope>
    <source>
        <strain evidence="2">Tcor2-1</strain>
        <tissue evidence="2">Whole body</tissue>
    </source>
</reference>
<dbReference type="EMBL" id="KQ980390">
    <property type="protein sequence ID" value="KYN16248.1"/>
    <property type="molecule type" value="Genomic_DNA"/>
</dbReference>
<sequence length="140" mass="14925">MDSRAVATNVNTIKTSSAARVSMTIVASIAGRSLRDGRTGKQQTNGVTANGYYVFGLCQLEHLEARPHQVGSLHRPLCGSRQKLILDLQRVAGSAAGLSNLPPKRSRAIIIPEQMTRPLLEPPPATRPTAAATSSTLRSL</sequence>
<evidence type="ECO:0000313" key="3">
    <source>
        <dbReference type="Proteomes" id="UP000078492"/>
    </source>
</evidence>
<keyword evidence="3" id="KW-1185">Reference proteome</keyword>
<name>A0A195DTP4_9HYME</name>
<accession>A0A195DTP4</accession>
<gene>
    <name evidence="2" type="ORF">ALC57_11459</name>
</gene>
<protein>
    <submittedName>
        <fullName evidence="2">Uncharacterized protein</fullName>
    </submittedName>
</protein>
<proteinExistence type="predicted"/>
<dbReference type="AlphaFoldDB" id="A0A195DTP4"/>
<dbReference type="Proteomes" id="UP000078492">
    <property type="component" value="Unassembled WGS sequence"/>
</dbReference>
<organism evidence="2 3">
    <name type="scientific">Trachymyrmex cornetzi</name>
    <dbReference type="NCBI Taxonomy" id="471704"/>
    <lineage>
        <taxon>Eukaryota</taxon>
        <taxon>Metazoa</taxon>
        <taxon>Ecdysozoa</taxon>
        <taxon>Arthropoda</taxon>
        <taxon>Hexapoda</taxon>
        <taxon>Insecta</taxon>
        <taxon>Pterygota</taxon>
        <taxon>Neoptera</taxon>
        <taxon>Endopterygota</taxon>
        <taxon>Hymenoptera</taxon>
        <taxon>Apocrita</taxon>
        <taxon>Aculeata</taxon>
        <taxon>Formicoidea</taxon>
        <taxon>Formicidae</taxon>
        <taxon>Myrmicinae</taxon>
        <taxon>Trachymyrmex</taxon>
    </lineage>
</organism>
<feature type="region of interest" description="Disordered" evidence="1">
    <location>
        <begin position="118"/>
        <end position="140"/>
    </location>
</feature>
<feature type="compositionally biased region" description="Low complexity" evidence="1">
    <location>
        <begin position="127"/>
        <end position="140"/>
    </location>
</feature>
<evidence type="ECO:0000256" key="1">
    <source>
        <dbReference type="SAM" id="MobiDB-lite"/>
    </source>
</evidence>
<evidence type="ECO:0000313" key="2">
    <source>
        <dbReference type="EMBL" id="KYN16248.1"/>
    </source>
</evidence>